<dbReference type="PROSITE" id="PS51857">
    <property type="entry name" value="CSD_2"/>
    <property type="match status" value="1"/>
</dbReference>
<dbReference type="InterPro" id="IPR002059">
    <property type="entry name" value="CSP_DNA-bd"/>
</dbReference>
<name>A0A327KI02_9BRAD</name>
<dbReference type="EMBL" id="WNKV01000029">
    <property type="protein sequence ID" value="MTW19341.1"/>
    <property type="molecule type" value="Genomic_DNA"/>
</dbReference>
<comment type="caution">
    <text evidence="1">The sequence shown here is derived from an EMBL/GenBank/DDBJ whole genome shotgun (WGS) entry which is preliminary data.</text>
</comment>
<dbReference type="CDD" id="cd04458">
    <property type="entry name" value="CSP_CDS"/>
    <property type="match status" value="1"/>
</dbReference>
<organism evidence="1 2">
    <name type="scientific">Rhodoplanes serenus</name>
    <dbReference type="NCBI Taxonomy" id="200615"/>
    <lineage>
        <taxon>Bacteria</taxon>
        <taxon>Pseudomonadati</taxon>
        <taxon>Pseudomonadota</taxon>
        <taxon>Alphaproteobacteria</taxon>
        <taxon>Hyphomicrobiales</taxon>
        <taxon>Nitrobacteraceae</taxon>
        <taxon>Rhodoplanes</taxon>
    </lineage>
</organism>
<dbReference type="Gene3D" id="2.40.50.140">
    <property type="entry name" value="Nucleic acid-binding proteins"/>
    <property type="match status" value="1"/>
</dbReference>
<dbReference type="SMART" id="SM00357">
    <property type="entry name" value="CSP"/>
    <property type="match status" value="1"/>
</dbReference>
<dbReference type="Pfam" id="PF00313">
    <property type="entry name" value="CSD"/>
    <property type="match status" value="1"/>
</dbReference>
<protein>
    <submittedName>
        <fullName evidence="1">Cold-shock protein</fullName>
    </submittedName>
</protein>
<dbReference type="InterPro" id="IPR011129">
    <property type="entry name" value="CSD"/>
</dbReference>
<dbReference type="PANTHER" id="PTHR11544">
    <property type="entry name" value="COLD SHOCK DOMAIN CONTAINING PROTEINS"/>
    <property type="match status" value="1"/>
</dbReference>
<proteinExistence type="predicted"/>
<dbReference type="PRINTS" id="PR00050">
    <property type="entry name" value="COLDSHOCK"/>
</dbReference>
<dbReference type="AlphaFoldDB" id="A0A327KI02"/>
<dbReference type="SUPFAM" id="SSF50249">
    <property type="entry name" value="Nucleic acid-binding proteins"/>
    <property type="match status" value="1"/>
</dbReference>
<evidence type="ECO:0000313" key="2">
    <source>
        <dbReference type="Proteomes" id="UP000438991"/>
    </source>
</evidence>
<dbReference type="RefSeq" id="WP_111384588.1">
    <property type="nucleotide sequence ID" value="NZ_NPEW01000047.1"/>
</dbReference>
<accession>A0A327KI02</accession>
<dbReference type="GO" id="GO:0003676">
    <property type="term" value="F:nucleic acid binding"/>
    <property type="evidence" value="ECO:0007669"/>
    <property type="project" value="InterPro"/>
</dbReference>
<dbReference type="InterPro" id="IPR012340">
    <property type="entry name" value="NA-bd_OB-fold"/>
</dbReference>
<dbReference type="Proteomes" id="UP000438991">
    <property type="component" value="Unassembled WGS sequence"/>
</dbReference>
<sequence length="69" mass="7910">MNGTVKWFDPQKGYGFIMMEGAEIETFVHRDAIERAGLTELREGQMVTFEIVTDLETGRTWAERLTALD</sequence>
<evidence type="ECO:0000313" key="1">
    <source>
        <dbReference type="EMBL" id="MTW19341.1"/>
    </source>
</evidence>
<dbReference type="InterPro" id="IPR050181">
    <property type="entry name" value="Cold_shock_domain"/>
</dbReference>
<reference evidence="1 2" key="1">
    <citation type="submission" date="2019-11" db="EMBL/GenBank/DDBJ databases">
        <title>Whole-genome sequence of Rhodoplanes serenus DSM 18633, type strain.</title>
        <authorList>
            <person name="Kyndt J.A."/>
            <person name="Meyer T.E."/>
        </authorList>
    </citation>
    <scope>NUCLEOTIDE SEQUENCE [LARGE SCALE GENOMIC DNA]</scope>
    <source>
        <strain evidence="1 2">DSM 18633</strain>
    </source>
</reference>
<dbReference type="GO" id="GO:0005829">
    <property type="term" value="C:cytosol"/>
    <property type="evidence" value="ECO:0007669"/>
    <property type="project" value="UniProtKB-ARBA"/>
</dbReference>
<gene>
    <name evidence="1" type="ORF">GJ689_24420</name>
</gene>